<dbReference type="EMBL" id="UINC01079979">
    <property type="protein sequence ID" value="SVC22495.1"/>
    <property type="molecule type" value="Genomic_DNA"/>
</dbReference>
<evidence type="ECO:0000313" key="2">
    <source>
        <dbReference type="EMBL" id="SVC22495.1"/>
    </source>
</evidence>
<proteinExistence type="predicted"/>
<gene>
    <name evidence="2" type="ORF">METZ01_LOCUS275349</name>
</gene>
<feature type="non-terminal residue" evidence="2">
    <location>
        <position position="303"/>
    </location>
</feature>
<dbReference type="PANTHER" id="PTHR35889:SF3">
    <property type="entry name" value="F-BOX DOMAIN-CONTAINING PROTEIN"/>
    <property type="match status" value="1"/>
</dbReference>
<feature type="domain" description="DUF1549" evidence="1">
    <location>
        <begin position="45"/>
        <end position="223"/>
    </location>
</feature>
<sequence>MPHRPVEAGSARPRPISGLMRFFIIICLLQPVLSGWSASSLHQQIDQLIAAKAGGSIAARSIDTEFFRRAKLDLNGHIPSAADTRAFLKDTSSNKRTKLIDQLLNDQAFAEHWTDRLSVMLLERQNLGKVTDEEWRIFLVKTLKNKPRWDVLAREMIEAKGTGEARPAMKFLGTADHHAMTENIARLFLGMDLKCAKCHDHPSVDEWKQAHYWGLFSYLNQTKNATNSKDKQAYFVEGVATKKVDFQSVFKTEKEITGPRLPGGKEVAIPTFEKGQEFKKPAADGLPGVPKFRPRELLARDLT</sequence>
<accession>A0A382KFX0</accession>
<protein>
    <recommendedName>
        <fullName evidence="1">DUF1549 domain-containing protein</fullName>
    </recommendedName>
</protein>
<organism evidence="2">
    <name type="scientific">marine metagenome</name>
    <dbReference type="NCBI Taxonomy" id="408172"/>
    <lineage>
        <taxon>unclassified sequences</taxon>
        <taxon>metagenomes</taxon>
        <taxon>ecological metagenomes</taxon>
    </lineage>
</organism>
<reference evidence="2" key="1">
    <citation type="submission" date="2018-05" db="EMBL/GenBank/DDBJ databases">
        <authorList>
            <person name="Lanie J.A."/>
            <person name="Ng W.-L."/>
            <person name="Kazmierczak K.M."/>
            <person name="Andrzejewski T.M."/>
            <person name="Davidsen T.M."/>
            <person name="Wayne K.J."/>
            <person name="Tettelin H."/>
            <person name="Glass J.I."/>
            <person name="Rusch D."/>
            <person name="Podicherti R."/>
            <person name="Tsui H.-C.T."/>
            <person name="Winkler M.E."/>
        </authorList>
    </citation>
    <scope>NUCLEOTIDE SEQUENCE</scope>
</reference>
<dbReference type="Pfam" id="PF07583">
    <property type="entry name" value="PSCyt2"/>
    <property type="match status" value="1"/>
</dbReference>
<evidence type="ECO:0000259" key="1">
    <source>
        <dbReference type="Pfam" id="PF07583"/>
    </source>
</evidence>
<name>A0A382KFX0_9ZZZZ</name>
<dbReference type="PANTHER" id="PTHR35889">
    <property type="entry name" value="CYCLOINULO-OLIGOSACCHARIDE FRUCTANOTRANSFERASE-RELATED"/>
    <property type="match status" value="1"/>
</dbReference>
<dbReference type="InterPro" id="IPR011444">
    <property type="entry name" value="DUF1549"/>
</dbReference>
<dbReference type="AlphaFoldDB" id="A0A382KFX0"/>